<dbReference type="EMBL" id="DS231616">
    <property type="protein sequence ID" value="EDU45329.1"/>
    <property type="molecule type" value="Genomic_DNA"/>
</dbReference>
<evidence type="ECO:0000313" key="1">
    <source>
        <dbReference type="EMBL" id="EDU45329.1"/>
    </source>
</evidence>
<dbReference type="InParanoid" id="B2VZG6"/>
<gene>
    <name evidence="1" type="ORF">PTRG_02806</name>
</gene>
<dbReference type="AlphaFoldDB" id="B2VZG6"/>
<sequence>MAHGPWPSDGWWGFLSDAGQDETQDSLAAVRAQMMMVMMAAVSPSGGCWLLRAPHVAAPE</sequence>
<protein>
    <submittedName>
        <fullName evidence="1">Uncharacterized protein</fullName>
    </submittedName>
</protein>
<dbReference type="Proteomes" id="UP000001471">
    <property type="component" value="Unassembled WGS sequence"/>
</dbReference>
<reference evidence="2" key="1">
    <citation type="journal article" date="2013" name="G3 (Bethesda)">
        <title>Comparative genomics of a plant-pathogenic fungus, Pyrenophora tritici-repentis, reveals transduplication and the impact of repeat elements on pathogenicity and population divergence.</title>
        <authorList>
            <person name="Manning V.A."/>
            <person name="Pandelova I."/>
            <person name="Dhillon B."/>
            <person name="Wilhelm L.J."/>
            <person name="Goodwin S.B."/>
            <person name="Berlin A.M."/>
            <person name="Figueroa M."/>
            <person name="Freitag M."/>
            <person name="Hane J.K."/>
            <person name="Henrissat B."/>
            <person name="Holman W.H."/>
            <person name="Kodira C.D."/>
            <person name="Martin J."/>
            <person name="Oliver R.P."/>
            <person name="Robbertse B."/>
            <person name="Schackwitz W."/>
            <person name="Schwartz D.C."/>
            <person name="Spatafora J.W."/>
            <person name="Turgeon B.G."/>
            <person name="Yandava C."/>
            <person name="Young S."/>
            <person name="Zhou S."/>
            <person name="Zeng Q."/>
            <person name="Grigoriev I.V."/>
            <person name="Ma L.-J."/>
            <person name="Ciuffetti L.M."/>
        </authorList>
    </citation>
    <scope>NUCLEOTIDE SEQUENCE [LARGE SCALE GENOMIC DNA]</scope>
    <source>
        <strain evidence="2">Pt-1C-BFP</strain>
    </source>
</reference>
<dbReference type="HOGENOM" id="CLU_2942876_0_0_1"/>
<accession>B2VZG6</accession>
<proteinExistence type="predicted"/>
<name>B2VZG6_PYRTR</name>
<organism evidence="1 2">
    <name type="scientific">Pyrenophora tritici-repentis (strain Pt-1C-BFP)</name>
    <name type="common">Wheat tan spot fungus</name>
    <name type="synonym">Drechslera tritici-repentis</name>
    <dbReference type="NCBI Taxonomy" id="426418"/>
    <lineage>
        <taxon>Eukaryota</taxon>
        <taxon>Fungi</taxon>
        <taxon>Dikarya</taxon>
        <taxon>Ascomycota</taxon>
        <taxon>Pezizomycotina</taxon>
        <taxon>Dothideomycetes</taxon>
        <taxon>Pleosporomycetidae</taxon>
        <taxon>Pleosporales</taxon>
        <taxon>Pleosporineae</taxon>
        <taxon>Pleosporaceae</taxon>
        <taxon>Pyrenophora</taxon>
    </lineage>
</organism>
<evidence type="ECO:0000313" key="2">
    <source>
        <dbReference type="Proteomes" id="UP000001471"/>
    </source>
</evidence>